<evidence type="ECO:0000259" key="1">
    <source>
        <dbReference type="Pfam" id="PF07702"/>
    </source>
</evidence>
<dbReference type="Gene3D" id="3.40.1410.10">
    <property type="entry name" value="Chorismate lyase-like"/>
    <property type="match status" value="1"/>
</dbReference>
<dbReference type="EMBL" id="JACCBT010000001">
    <property type="protein sequence ID" value="NYE13898.1"/>
    <property type="molecule type" value="Genomic_DNA"/>
</dbReference>
<reference evidence="2 3" key="1">
    <citation type="submission" date="2020-07" db="EMBL/GenBank/DDBJ databases">
        <title>Sequencing the genomes of 1000 actinobacteria strains.</title>
        <authorList>
            <person name="Klenk H.-P."/>
        </authorList>
    </citation>
    <scope>NUCLEOTIDE SEQUENCE [LARGE SCALE GENOMIC DNA]</scope>
    <source>
        <strain evidence="2 3">DSM 43461</strain>
    </source>
</reference>
<evidence type="ECO:0000313" key="2">
    <source>
        <dbReference type="EMBL" id="NYE13898.1"/>
    </source>
</evidence>
<evidence type="ECO:0000313" key="3">
    <source>
        <dbReference type="Proteomes" id="UP000591272"/>
    </source>
</evidence>
<dbReference type="InterPro" id="IPR028978">
    <property type="entry name" value="Chorismate_lyase_/UTRA_dom_sf"/>
</dbReference>
<gene>
    <name evidence="2" type="ORF">BJ999_004194</name>
</gene>
<dbReference type="GO" id="GO:0006355">
    <property type="term" value="P:regulation of DNA-templated transcription"/>
    <property type="evidence" value="ECO:0007669"/>
    <property type="project" value="InterPro"/>
</dbReference>
<name>A0A7Y9KFE5_9ACTN</name>
<dbReference type="Proteomes" id="UP000591272">
    <property type="component" value="Unassembled WGS sequence"/>
</dbReference>
<organism evidence="2 3">
    <name type="scientific">Actinomadura citrea</name>
    <dbReference type="NCBI Taxonomy" id="46158"/>
    <lineage>
        <taxon>Bacteria</taxon>
        <taxon>Bacillati</taxon>
        <taxon>Actinomycetota</taxon>
        <taxon>Actinomycetes</taxon>
        <taxon>Streptosporangiales</taxon>
        <taxon>Thermomonosporaceae</taxon>
        <taxon>Actinomadura</taxon>
    </lineage>
</organism>
<comment type="caution">
    <text evidence="2">The sequence shown here is derived from an EMBL/GenBank/DDBJ whole genome shotgun (WGS) entry which is preliminary data.</text>
</comment>
<dbReference type="AlphaFoldDB" id="A0A7Y9KFE5"/>
<sequence length="119" mass="12801">MTELVKVGEVDPPAEIAELFGLAGDEKVLIRRRHMFANDVLIPIAVSYIPMRYAGSVDLAMPDTGPSGICDSPTAVTARFASTRTSRFRSPTVEEQKLLSYGWAAGPVNGGRDPGRPDP</sequence>
<proteinExistence type="predicted"/>
<dbReference type="InterPro" id="IPR011663">
    <property type="entry name" value="UTRA"/>
</dbReference>
<dbReference type="SUPFAM" id="SSF64288">
    <property type="entry name" value="Chorismate lyase-like"/>
    <property type="match status" value="1"/>
</dbReference>
<protein>
    <recommendedName>
        <fullName evidence="1">UbiC transcription regulator-associated domain-containing protein</fullName>
    </recommendedName>
</protein>
<keyword evidence="3" id="KW-1185">Reference proteome</keyword>
<dbReference type="Pfam" id="PF07702">
    <property type="entry name" value="UTRA"/>
    <property type="match status" value="1"/>
</dbReference>
<accession>A0A7Y9KFE5</accession>
<dbReference type="GO" id="GO:0003677">
    <property type="term" value="F:DNA binding"/>
    <property type="evidence" value="ECO:0007669"/>
    <property type="project" value="InterPro"/>
</dbReference>
<feature type="domain" description="UbiC transcription regulator-associated" evidence="1">
    <location>
        <begin position="2"/>
        <end position="99"/>
    </location>
</feature>